<dbReference type="EMBL" id="FNHQ01000011">
    <property type="protein sequence ID" value="SDM67153.1"/>
    <property type="molecule type" value="Genomic_DNA"/>
</dbReference>
<protein>
    <submittedName>
        <fullName evidence="4">Nitroreductase</fullName>
    </submittedName>
</protein>
<evidence type="ECO:0000313" key="5">
    <source>
        <dbReference type="Proteomes" id="UP000199309"/>
    </source>
</evidence>
<dbReference type="STRING" id="349095.SAMN05660299_01329"/>
<feature type="domain" description="Nitroreductase" evidence="3">
    <location>
        <begin position="9"/>
        <end position="154"/>
    </location>
</feature>
<reference evidence="4 5" key="1">
    <citation type="submission" date="2016-10" db="EMBL/GenBank/DDBJ databases">
        <authorList>
            <person name="de Groot N.N."/>
        </authorList>
    </citation>
    <scope>NUCLEOTIDE SEQUENCE [LARGE SCALE GENOMIC DNA]</scope>
    <source>
        <strain evidence="4 5">DSM 16981</strain>
    </source>
</reference>
<dbReference type="Pfam" id="PF00881">
    <property type="entry name" value="Nitroreductase"/>
    <property type="match status" value="1"/>
</dbReference>
<keyword evidence="2" id="KW-0560">Oxidoreductase</keyword>
<organism evidence="4 5">
    <name type="scientific">Megasphaera paucivorans</name>
    <dbReference type="NCBI Taxonomy" id="349095"/>
    <lineage>
        <taxon>Bacteria</taxon>
        <taxon>Bacillati</taxon>
        <taxon>Bacillota</taxon>
        <taxon>Negativicutes</taxon>
        <taxon>Veillonellales</taxon>
        <taxon>Veillonellaceae</taxon>
        <taxon>Megasphaera</taxon>
    </lineage>
</organism>
<dbReference type="SUPFAM" id="SSF55469">
    <property type="entry name" value="FMN-dependent nitroreductase-like"/>
    <property type="match status" value="1"/>
</dbReference>
<dbReference type="Proteomes" id="UP000199309">
    <property type="component" value="Unassembled WGS sequence"/>
</dbReference>
<proteinExistence type="inferred from homology"/>
<dbReference type="GO" id="GO:0016491">
    <property type="term" value="F:oxidoreductase activity"/>
    <property type="evidence" value="ECO:0007669"/>
    <property type="project" value="UniProtKB-KW"/>
</dbReference>
<dbReference type="RefSeq" id="WP_091649648.1">
    <property type="nucleotide sequence ID" value="NZ_FNHQ01000011.1"/>
</dbReference>
<dbReference type="Gene3D" id="3.40.109.10">
    <property type="entry name" value="NADH Oxidase"/>
    <property type="match status" value="1"/>
</dbReference>
<evidence type="ECO:0000313" key="4">
    <source>
        <dbReference type="EMBL" id="SDM67153.1"/>
    </source>
</evidence>
<keyword evidence="5" id="KW-1185">Reference proteome</keyword>
<evidence type="ECO:0000256" key="1">
    <source>
        <dbReference type="ARBA" id="ARBA00007118"/>
    </source>
</evidence>
<evidence type="ECO:0000256" key="2">
    <source>
        <dbReference type="ARBA" id="ARBA00023002"/>
    </source>
</evidence>
<dbReference type="AlphaFoldDB" id="A0A1G9V4W6"/>
<dbReference type="OrthoDB" id="9783470at2"/>
<accession>A0A1G9V4W6</accession>
<dbReference type="PANTHER" id="PTHR43673:SF10">
    <property type="entry name" value="NADH DEHYDROGENASE_NAD(P)H NITROREDUCTASE XCC3605-RELATED"/>
    <property type="match status" value="1"/>
</dbReference>
<name>A0A1G9V4W6_9FIRM</name>
<dbReference type="CDD" id="cd02136">
    <property type="entry name" value="PnbA_NfnB-like"/>
    <property type="match status" value="1"/>
</dbReference>
<comment type="similarity">
    <text evidence="1">Belongs to the nitroreductase family.</text>
</comment>
<sequence>MNETIQTLLTRRSIRKYKPEQIKEEELQKIVKAGTFAASGKGQQPVTIVVIQNHDLIAKLSAMNAAIMGTSSDPFYGAPTICLVLTDTKKSVNAWSDGCLVMGNLMNAAAALGIGSCWVNRAKEEFESPEGKALLKKWGLPEHLTGVGHCTLGYADCPLPAAAPRKADFVIYVK</sequence>
<dbReference type="InterPro" id="IPR000415">
    <property type="entry name" value="Nitroreductase-like"/>
</dbReference>
<evidence type="ECO:0000259" key="3">
    <source>
        <dbReference type="Pfam" id="PF00881"/>
    </source>
</evidence>
<gene>
    <name evidence="4" type="ORF">SAMN05660299_01329</name>
</gene>
<dbReference type="PANTHER" id="PTHR43673">
    <property type="entry name" value="NAD(P)H NITROREDUCTASE YDGI-RELATED"/>
    <property type="match status" value="1"/>
</dbReference>
<dbReference type="InterPro" id="IPR029479">
    <property type="entry name" value="Nitroreductase"/>
</dbReference>